<dbReference type="PANTHER" id="PTHR37690">
    <property type="entry name" value="CHORISMATE DEHYDRATASE"/>
    <property type="match status" value="1"/>
</dbReference>
<keyword evidence="2" id="KW-0456">Lyase</keyword>
<dbReference type="GO" id="GO:0009234">
    <property type="term" value="P:menaquinone biosynthetic process"/>
    <property type="evidence" value="ECO:0007669"/>
    <property type="project" value="UniProtKB-KW"/>
</dbReference>
<proteinExistence type="inferred from homology"/>
<dbReference type="GO" id="GO:0016829">
    <property type="term" value="F:lyase activity"/>
    <property type="evidence" value="ECO:0007669"/>
    <property type="project" value="UniProtKB-KW"/>
</dbReference>
<evidence type="ECO:0000256" key="2">
    <source>
        <dbReference type="ARBA" id="ARBA00023239"/>
    </source>
</evidence>
<name>A0A1W1CL50_9ZZZZ</name>
<dbReference type="InterPro" id="IPR003773">
    <property type="entry name" value="Menaquinone_biosynth"/>
</dbReference>
<evidence type="ECO:0000313" key="3">
    <source>
        <dbReference type="EMBL" id="SFV66455.1"/>
    </source>
</evidence>
<dbReference type="HAMAP" id="MF_00995">
    <property type="entry name" value="MqnA"/>
    <property type="match status" value="1"/>
</dbReference>
<gene>
    <name evidence="3" type="ORF">MNB_SM-5-1433</name>
</gene>
<dbReference type="SUPFAM" id="SSF53850">
    <property type="entry name" value="Periplasmic binding protein-like II"/>
    <property type="match status" value="1"/>
</dbReference>
<reference evidence="3" key="1">
    <citation type="submission" date="2016-10" db="EMBL/GenBank/DDBJ databases">
        <authorList>
            <person name="de Groot N.N."/>
        </authorList>
    </citation>
    <scope>NUCLEOTIDE SEQUENCE</scope>
</reference>
<dbReference type="Pfam" id="PF02621">
    <property type="entry name" value="VitK2_biosynth"/>
    <property type="match status" value="2"/>
</dbReference>
<dbReference type="EMBL" id="FPHH01000092">
    <property type="protein sequence ID" value="SFV66455.1"/>
    <property type="molecule type" value="Genomic_DNA"/>
</dbReference>
<evidence type="ECO:0000256" key="1">
    <source>
        <dbReference type="ARBA" id="ARBA00022428"/>
    </source>
</evidence>
<dbReference type="Gene3D" id="3.40.190.10">
    <property type="entry name" value="Periplasmic binding protein-like II"/>
    <property type="match status" value="2"/>
</dbReference>
<sequence length="220" mass="25832">MIFGKIEYLNLLPFHVFMKRFTKGSQQRLTMEYKKDVPARVNADFLRRRVDAAFISSIKAQKSNHVNLGIIAKKDVRSVLVIPNRASKRDKASASSNLLATILGIEGEVIIGDKALRYALKNSDYIDLAKIWHEKYNLPFVFALLCYHKDKKLYKKIEKEFLKREVKIPQYLLKEAEKRTHVEVKEIQNYLKLISYRVDYKAQKALKKFYKEEKALRFSI</sequence>
<accession>A0A1W1CL50</accession>
<dbReference type="AlphaFoldDB" id="A0A1W1CL50"/>
<keyword evidence="1" id="KW-0474">Menaquinone biosynthesis</keyword>
<dbReference type="PANTHER" id="PTHR37690:SF1">
    <property type="entry name" value="CHORISMATE DEHYDRATASE"/>
    <property type="match status" value="1"/>
</dbReference>
<protein>
    <submittedName>
        <fullName evidence="3">Menaquinone via 6-amino-6-deoxyfutalosine step 1</fullName>
    </submittedName>
</protein>
<organism evidence="3">
    <name type="scientific">hydrothermal vent metagenome</name>
    <dbReference type="NCBI Taxonomy" id="652676"/>
    <lineage>
        <taxon>unclassified sequences</taxon>
        <taxon>metagenomes</taxon>
        <taxon>ecological metagenomes</taxon>
    </lineage>
</organism>
<dbReference type="InterPro" id="IPR030868">
    <property type="entry name" value="MqnA"/>
</dbReference>